<gene>
    <name evidence="1" type="ORF">MUCCIDRAFT_164388</name>
</gene>
<evidence type="ECO:0000313" key="2">
    <source>
        <dbReference type="Proteomes" id="UP000077051"/>
    </source>
</evidence>
<dbReference type="OrthoDB" id="2269737at2759"/>
<accession>A0A162QJ30</accession>
<keyword evidence="2" id="KW-1185">Reference proteome</keyword>
<proteinExistence type="predicted"/>
<dbReference type="VEuPathDB" id="FungiDB:MUCCIDRAFT_164388"/>
<protein>
    <submittedName>
        <fullName evidence="1">Uncharacterized protein</fullName>
    </submittedName>
</protein>
<organism evidence="1 2">
    <name type="scientific">Mucor lusitanicus CBS 277.49</name>
    <dbReference type="NCBI Taxonomy" id="747725"/>
    <lineage>
        <taxon>Eukaryota</taxon>
        <taxon>Fungi</taxon>
        <taxon>Fungi incertae sedis</taxon>
        <taxon>Mucoromycota</taxon>
        <taxon>Mucoromycotina</taxon>
        <taxon>Mucoromycetes</taxon>
        <taxon>Mucorales</taxon>
        <taxon>Mucorineae</taxon>
        <taxon>Mucoraceae</taxon>
        <taxon>Mucor</taxon>
    </lineage>
</organism>
<reference evidence="1 2" key="1">
    <citation type="submission" date="2015-06" db="EMBL/GenBank/DDBJ databases">
        <title>Expansion of signal transduction pathways in fungi by whole-genome duplication.</title>
        <authorList>
            <consortium name="DOE Joint Genome Institute"/>
            <person name="Corrochano L.M."/>
            <person name="Kuo A."/>
            <person name="Marcet-Houben M."/>
            <person name="Polaino S."/>
            <person name="Salamov A."/>
            <person name="Villalobos J.M."/>
            <person name="Alvarez M.I."/>
            <person name="Avalos J."/>
            <person name="Benito E.P."/>
            <person name="Benoit I."/>
            <person name="Burger G."/>
            <person name="Camino L.P."/>
            <person name="Canovas D."/>
            <person name="Cerda-Olmedo E."/>
            <person name="Cheng J.-F."/>
            <person name="Dominguez A."/>
            <person name="Elias M."/>
            <person name="Eslava A.P."/>
            <person name="Glaser F."/>
            <person name="Grimwood J."/>
            <person name="Gutierrez G."/>
            <person name="Heitman J."/>
            <person name="Henrissat B."/>
            <person name="Iturriaga E.A."/>
            <person name="Lang B.F."/>
            <person name="Lavin J.L."/>
            <person name="Lee S."/>
            <person name="Li W."/>
            <person name="Lindquist E."/>
            <person name="Lopez-Garcia S."/>
            <person name="Luque E.M."/>
            <person name="Marcos A.T."/>
            <person name="Martin J."/>
            <person name="Mccluskey K."/>
            <person name="Medina H.R."/>
            <person name="Miralles-Duran A."/>
            <person name="Miyazaki A."/>
            <person name="Munoz-Torres E."/>
            <person name="Oguiza J.A."/>
            <person name="Ohm R."/>
            <person name="Olmedo M."/>
            <person name="Orejas M."/>
            <person name="Ortiz-Castellanos L."/>
            <person name="Pisabarro A.G."/>
            <person name="Rodriguez-Romero J."/>
            <person name="Ruiz-Herrera J."/>
            <person name="Ruiz-Vazquez R."/>
            <person name="Sanz C."/>
            <person name="Schackwitz W."/>
            <person name="Schmutz J."/>
            <person name="Shahriari M."/>
            <person name="Shelest E."/>
            <person name="Silva-Franco F."/>
            <person name="Soanes D."/>
            <person name="Syed K."/>
            <person name="Tagua V.G."/>
            <person name="Talbot N.J."/>
            <person name="Thon M."/>
            <person name="De Vries R.P."/>
            <person name="Wiebenga A."/>
            <person name="Yadav J.S."/>
            <person name="Braun E.L."/>
            <person name="Baker S."/>
            <person name="Garre V."/>
            <person name="Horwitz B."/>
            <person name="Torres-Martinez S."/>
            <person name="Idnurm A."/>
            <person name="Herrera-Estrella A."/>
            <person name="Gabaldon T."/>
            <person name="Grigoriev I.V."/>
        </authorList>
    </citation>
    <scope>NUCLEOTIDE SEQUENCE [LARGE SCALE GENOMIC DNA]</scope>
    <source>
        <strain evidence="1 2">CBS 277.49</strain>
    </source>
</reference>
<name>A0A162QJ30_MUCCL</name>
<dbReference type="AlphaFoldDB" id="A0A162QJ30"/>
<dbReference type="EMBL" id="AMYB01000005">
    <property type="protein sequence ID" value="OAD02460.1"/>
    <property type="molecule type" value="Genomic_DNA"/>
</dbReference>
<dbReference type="Proteomes" id="UP000077051">
    <property type="component" value="Unassembled WGS sequence"/>
</dbReference>
<evidence type="ECO:0000313" key="1">
    <source>
        <dbReference type="EMBL" id="OAD02460.1"/>
    </source>
</evidence>
<comment type="caution">
    <text evidence="1">The sequence shown here is derived from an EMBL/GenBank/DDBJ whole genome shotgun (WGS) entry which is preliminary data.</text>
</comment>
<sequence length="113" mass="12815">MNQDKKVTYKLGLAVLDIQTNKMESLALYDDEVARVFGCLPLPYLENLQQDKWLSKKIEELLVGLYCSALVSKADKKNVRKAKKVQFLYTDQLAIVDLIKATTDDITFDASVL</sequence>